<name>A0ABP7KHZ4_9ACTN</name>
<keyword evidence="2" id="KW-1185">Reference proteome</keyword>
<organism evidence="1 2">
    <name type="scientific">Streptomyces lannensis</name>
    <dbReference type="NCBI Taxonomy" id="766498"/>
    <lineage>
        <taxon>Bacteria</taxon>
        <taxon>Bacillati</taxon>
        <taxon>Actinomycetota</taxon>
        <taxon>Actinomycetes</taxon>
        <taxon>Kitasatosporales</taxon>
        <taxon>Streptomycetaceae</taxon>
        <taxon>Streptomyces</taxon>
    </lineage>
</organism>
<reference evidence="2" key="1">
    <citation type="journal article" date="2019" name="Int. J. Syst. Evol. Microbiol.">
        <title>The Global Catalogue of Microorganisms (GCM) 10K type strain sequencing project: providing services to taxonomists for standard genome sequencing and annotation.</title>
        <authorList>
            <consortium name="The Broad Institute Genomics Platform"/>
            <consortium name="The Broad Institute Genome Sequencing Center for Infectious Disease"/>
            <person name="Wu L."/>
            <person name="Ma J."/>
        </authorList>
    </citation>
    <scope>NUCLEOTIDE SEQUENCE [LARGE SCALE GENOMIC DNA]</scope>
    <source>
        <strain evidence="2">JCM 16578</strain>
    </source>
</reference>
<sequence length="56" mass="6051">MNDTQSAARATVSINALLALHSLRYSAPPRSALYHHVLPTCPSRIFALTSEQVGES</sequence>
<dbReference type="RefSeq" id="WP_345551291.1">
    <property type="nucleotide sequence ID" value="NZ_BAAAZA010000015.1"/>
</dbReference>
<accession>A0ABP7KHZ4</accession>
<evidence type="ECO:0000313" key="1">
    <source>
        <dbReference type="EMBL" id="GAA3878421.1"/>
    </source>
</evidence>
<comment type="caution">
    <text evidence="1">The sequence shown here is derived from an EMBL/GenBank/DDBJ whole genome shotgun (WGS) entry which is preliminary data.</text>
</comment>
<dbReference type="EMBL" id="BAAAZA010000015">
    <property type="protein sequence ID" value="GAA3878421.1"/>
    <property type="molecule type" value="Genomic_DNA"/>
</dbReference>
<proteinExistence type="predicted"/>
<evidence type="ECO:0000313" key="2">
    <source>
        <dbReference type="Proteomes" id="UP001501563"/>
    </source>
</evidence>
<dbReference type="Proteomes" id="UP001501563">
    <property type="component" value="Unassembled WGS sequence"/>
</dbReference>
<gene>
    <name evidence="1" type="ORF">GCM10022207_51160</name>
</gene>
<protein>
    <submittedName>
        <fullName evidence="1">Uncharacterized protein</fullName>
    </submittedName>
</protein>